<dbReference type="InterPro" id="IPR006584">
    <property type="entry name" value="Cellulose-bd_IV"/>
</dbReference>
<dbReference type="CDD" id="cd00146">
    <property type="entry name" value="PKD"/>
    <property type="match status" value="2"/>
</dbReference>
<dbReference type="InterPro" id="IPR005084">
    <property type="entry name" value="CBM6"/>
</dbReference>
<feature type="compositionally biased region" description="Basic and acidic residues" evidence="2">
    <location>
        <begin position="455"/>
        <end position="466"/>
    </location>
</feature>
<dbReference type="InterPro" id="IPR014756">
    <property type="entry name" value="Ig_E-set"/>
</dbReference>
<dbReference type="Pfam" id="PF03422">
    <property type="entry name" value="CBM_6"/>
    <property type="match status" value="1"/>
</dbReference>
<dbReference type="Gene3D" id="3.30.1920.20">
    <property type="match status" value="2"/>
</dbReference>
<feature type="region of interest" description="Disordered" evidence="2">
    <location>
        <begin position="454"/>
        <end position="474"/>
    </location>
</feature>
<dbReference type="Pfam" id="PF07995">
    <property type="entry name" value="GSDH"/>
    <property type="match status" value="1"/>
</dbReference>
<gene>
    <name evidence="6" type="ORF">D7I43_22955</name>
</gene>
<dbReference type="Pfam" id="PF07081">
    <property type="entry name" value="DUF1349"/>
    <property type="match status" value="1"/>
</dbReference>
<dbReference type="Gene3D" id="2.60.120.200">
    <property type="match status" value="2"/>
</dbReference>
<dbReference type="InterPro" id="IPR029062">
    <property type="entry name" value="Class_I_gatase-like"/>
</dbReference>
<dbReference type="SMART" id="SM00606">
    <property type="entry name" value="CBD_IV"/>
    <property type="match status" value="1"/>
</dbReference>
<dbReference type="InterPro" id="IPR022409">
    <property type="entry name" value="PKD/Chitinase_dom"/>
</dbReference>
<dbReference type="SUPFAM" id="SSF49299">
    <property type="entry name" value="PKD domain"/>
    <property type="match status" value="2"/>
</dbReference>
<evidence type="ECO:0000256" key="2">
    <source>
        <dbReference type="SAM" id="MobiDB-lite"/>
    </source>
</evidence>
<dbReference type="InterPro" id="IPR035986">
    <property type="entry name" value="PKD_dom_sf"/>
</dbReference>
<dbReference type="InterPro" id="IPR011041">
    <property type="entry name" value="Quinoprot_gluc/sorb_DH_b-prop"/>
</dbReference>
<dbReference type="SUPFAM" id="SSF52317">
    <property type="entry name" value="Class I glutamine amidotransferase-like"/>
    <property type="match status" value="1"/>
</dbReference>
<protein>
    <submittedName>
        <fullName evidence="6">DUF1349 domain-containing protein</fullName>
    </submittedName>
</protein>
<dbReference type="RefSeq" id="WP_120330630.1">
    <property type="nucleotide sequence ID" value="NZ_RAQQ01000018.1"/>
</dbReference>
<evidence type="ECO:0000259" key="4">
    <source>
        <dbReference type="PROSITE" id="PS50093"/>
    </source>
</evidence>
<dbReference type="PROSITE" id="PS50093">
    <property type="entry name" value="PKD"/>
    <property type="match status" value="2"/>
</dbReference>
<feature type="signal peptide" evidence="3">
    <location>
        <begin position="1"/>
        <end position="34"/>
    </location>
</feature>
<evidence type="ECO:0000313" key="7">
    <source>
        <dbReference type="Proteomes" id="UP000285744"/>
    </source>
</evidence>
<dbReference type="InterPro" id="IPR041542">
    <property type="entry name" value="GH43_C2"/>
</dbReference>
<feature type="region of interest" description="Disordered" evidence="2">
    <location>
        <begin position="1928"/>
        <end position="1956"/>
    </location>
</feature>
<dbReference type="SUPFAM" id="SSF50952">
    <property type="entry name" value="Soluble quinoprotein glucose dehydrogenase"/>
    <property type="match status" value="1"/>
</dbReference>
<sequence>MSRTRRARVPVTATLLSLALASTTLFGTPAAAQAAPAAAQAAPVGGPAPQAAAQEAATLVTQALPQAAPAADEPFSVLVFSKTAGFRHDSIPSGIAAIQALGAEHGFTVDTTEDGGAFTDANLAKYQAVIWLSTTGDVLDGEQQAAFERYIQGGGGYVGIHAASDTEYSWAWYGDLVGAYFASHPANQQATVKVEDHAHPATAHLPERWSRFDEWYNYQSNPRPDVHVLASLDETSYSPGAGAMGADHPIAWCHDFEGGRSWYTGGGHTRESYAEPEFLAHLLGGIRTAAGVADADCGASLTASFEKVTLDSNTSNPMELDVAPDGRVFYIERDGRVQIVKPDTGNTVTAVDLDVFTGNEDGLIGIRLDPDFATNNWVYLYYAPNDGIARNLLSRFTVTGDTIDPASEKQVLRVDTQRNTCCHAGGSMAFDSAGNLYLATGDNTNPFESDAFTPIDERPGRADYDAQRTSGNTNDLRGKVLRIHPEDDGTYTVPEGNLFAPGTAKTRPEIYAMGFRNPFRIGIDPATDTLYVADYGPDASAANPNRGPEGTVEWNIVATPGNYGWPYCTGANYAYNDYQFPSGPSGAKFDCAAPVNDSPNNTGLTQLPPAIPATVDYDYSGNPRFPEIGGGGAPMGGPVYRYDPELDSDRKWPAYYDGKALFGEWNQSKMYTMQLTGDGKSLVDINQILTGMTMLRPMDFEFGPDGALYLIEWGSGFGGNNDNSGVYRIDYIAGDRAPIAVASGEPTSGPAPLTVAFSSAGSRDPDGGTLTYAWAFGDGQTSTEANPTHTYAEAGTYTAQLTVTNPKGRTAVANVPVTVGNTAPTVKIEFPPDGGFFDWGDQVRYTVTVTDPEDGEIDCDRVRLQVLLGHDEHAHPLEQHTGCTGIVQTSLASGHGAEANVFAVFEATYTDLGGAEGAGPLTGRAIEQLQPKRKQAEYFTATGRAPGSTGGGDPGVQRETTGDTAGGGQNIGFIEDGDWWSLTPADLTNITSIRFRVASATSGGRIDVRAGAVDGPLVAQATVPGTGAWQTYTDVTAPVTGPASGTLYFVAKDPGGGAGSLLNVNWMDFLGRGVTENAPPAVSATATPTTGTAPLTVAFDGTATDAEGDTPLTYAWDFGDGGSADTLDAQHTYTSPGTFTATLTVTDSRGARSYTTVPVRVEAPNTSCFGARSDDFTGTSLDRARWSVVRETQQLAVSGGALRLPTAVGDLYGGRNDATNLVLQPAPSGAWQATTRVTLPVTADYQQAGLLVYGDDENYAKLDLLHSGGRRVEFIRETAGTPRNEAADSVAAPAGDTLYLRVTSDGTNLTAAVSADGQTFAPVGRAAALAGIANPRVGLFALNGGTAAPVVEAAFDWFQVSPDEPAEPVDPSDEFTGDTLDKCRWDAVLREDPTGYRVTGGALRIDVPNGDIYGSGNSGPANFILQTAPSGDWTLETKVDGSQLNEQYQQAGLMVHADDDNYLKFDYIVDNQPGQPVTRRIEFRSEIGGAVQNPQPEAANLTGSVWHLRLARSGDTFTASYSADGTTWTALTALTNSAVGATPKVGLFTLGANQTASKTAVFDYFRLTTEAADKTAPVTEASVSGTPTEGWHTGPVTVTLTATDEDGGSGVAGTEYQLDGADTWTAYTGPVPVSGDGEHELRFRSTDQAGNVEPTRTVSVKIDATAPVTTATFAPANDEGWHDGTVPVVLTSTDAASGVKTVEWSLDGGAWTPYAGPVEVSGDGEHELLFRATDKAGNAETLKSAVLRIDGTKPTLLVSGLADGQLYGDSQDVRVSWQAVDPTSGIASVVGDLDGRPYASGTLQAMYELPLGLHELTVTATDKAGNRTTAEVRFFVTTSFRDMQNLLDRFKATGRLSATAHKQLKAKLDAARKAEAAGNDDKAVKQLTAFRELAADATLVAEAEIRDVLVRDADAMIVRLGGTASKAGVRANDGEPVAGAGRLGGDPTRLAPGRRL</sequence>
<dbReference type="InterPro" id="IPR029010">
    <property type="entry name" value="ThuA-like"/>
</dbReference>
<dbReference type="Gene3D" id="2.60.40.10">
    <property type="entry name" value="Immunoglobulins"/>
    <property type="match status" value="3"/>
</dbReference>
<dbReference type="InterPro" id="IPR013783">
    <property type="entry name" value="Ig-like_fold"/>
</dbReference>
<feature type="domain" description="PKD" evidence="4">
    <location>
        <begin position="738"/>
        <end position="819"/>
    </location>
</feature>
<dbReference type="Pfam" id="PF12245">
    <property type="entry name" value="Big_3_2"/>
    <property type="match status" value="1"/>
</dbReference>
<dbReference type="PANTHER" id="PTHR40469">
    <property type="entry name" value="SECRETED GLYCOSYL HYDROLASE"/>
    <property type="match status" value="1"/>
</dbReference>
<dbReference type="PANTHER" id="PTHR40469:SF2">
    <property type="entry name" value="GALACTOSE-BINDING DOMAIN-LIKE SUPERFAMILY PROTEIN"/>
    <property type="match status" value="1"/>
</dbReference>
<dbReference type="CDD" id="cd04084">
    <property type="entry name" value="CBM6_xylanase-like"/>
    <property type="match status" value="1"/>
</dbReference>
<dbReference type="OrthoDB" id="159306at2"/>
<dbReference type="Pfam" id="PF06283">
    <property type="entry name" value="ThuA"/>
    <property type="match status" value="1"/>
</dbReference>
<evidence type="ECO:0000256" key="3">
    <source>
        <dbReference type="SAM" id="SignalP"/>
    </source>
</evidence>
<feature type="region of interest" description="Disordered" evidence="2">
    <location>
        <begin position="942"/>
        <end position="968"/>
    </location>
</feature>
<proteinExistence type="predicted"/>
<reference evidence="6 7" key="1">
    <citation type="journal article" date="2018" name="Int. J. Syst. Evol. Microbiol.">
        <title>Micromonospora globbae sp. nov., an endophytic actinomycete isolated from roots of Globba winitii C. H. Wright.</title>
        <authorList>
            <person name="Kuncharoen N."/>
            <person name="Pittayakhajonwut P."/>
            <person name="Tanasupawat S."/>
        </authorList>
    </citation>
    <scope>NUCLEOTIDE SEQUENCE [LARGE SCALE GENOMIC DNA]</scope>
    <source>
        <strain evidence="6 7">WPS1-2</strain>
    </source>
</reference>
<dbReference type="SUPFAM" id="SSF81296">
    <property type="entry name" value="E set domains"/>
    <property type="match status" value="1"/>
</dbReference>
<dbReference type="Gene3D" id="2.120.10.30">
    <property type="entry name" value="TolB, C-terminal domain"/>
    <property type="match status" value="1"/>
</dbReference>
<dbReference type="InterPro" id="IPR000601">
    <property type="entry name" value="PKD_dom"/>
</dbReference>
<dbReference type="InterPro" id="IPR012938">
    <property type="entry name" value="Glc/Sorbosone_DH"/>
</dbReference>
<dbReference type="Pfam" id="PF22888">
    <property type="entry name" value="FIMAH"/>
    <property type="match status" value="1"/>
</dbReference>
<comment type="caution">
    <text evidence="6">The sequence shown here is derived from an EMBL/GenBank/DDBJ whole genome shotgun (WGS) entry which is preliminary data.</text>
</comment>
<dbReference type="Pfam" id="PF18911">
    <property type="entry name" value="PKD_4"/>
    <property type="match status" value="2"/>
</dbReference>
<dbReference type="PROSITE" id="PS51175">
    <property type="entry name" value="CBM6"/>
    <property type="match status" value="1"/>
</dbReference>
<dbReference type="Gene3D" id="2.60.120.260">
    <property type="entry name" value="Galactose-binding domain-like"/>
    <property type="match status" value="1"/>
</dbReference>
<accession>A0A420EWC5</accession>
<name>A0A420EWC5_9ACTN</name>
<dbReference type="SUPFAM" id="SSF49899">
    <property type="entry name" value="Concanavalin A-like lectins/glucanases"/>
    <property type="match status" value="2"/>
</dbReference>
<evidence type="ECO:0000313" key="6">
    <source>
        <dbReference type="EMBL" id="RKF25009.1"/>
    </source>
</evidence>
<organism evidence="6 7">
    <name type="scientific">Micromonospora globbae</name>
    <dbReference type="NCBI Taxonomy" id="1894969"/>
    <lineage>
        <taxon>Bacteria</taxon>
        <taxon>Bacillati</taxon>
        <taxon>Actinomycetota</taxon>
        <taxon>Actinomycetes</taxon>
        <taxon>Micromonosporales</taxon>
        <taxon>Micromonosporaceae</taxon>
        <taxon>Micromonospora</taxon>
    </lineage>
</organism>
<dbReference type="GO" id="GO:0030246">
    <property type="term" value="F:carbohydrate binding"/>
    <property type="evidence" value="ECO:0007669"/>
    <property type="project" value="InterPro"/>
</dbReference>
<feature type="domain" description="PKD" evidence="4">
    <location>
        <begin position="1080"/>
        <end position="1168"/>
    </location>
</feature>
<dbReference type="InterPro" id="IPR022038">
    <property type="entry name" value="Ig-like_bact"/>
</dbReference>
<dbReference type="InterPro" id="IPR054470">
    <property type="entry name" value="FIMAH_dom"/>
</dbReference>
<dbReference type="NCBIfam" id="NF047446">
    <property type="entry name" value="barrel_OmpL47"/>
    <property type="match status" value="2"/>
</dbReference>
<feature type="domain" description="CBM6" evidence="5">
    <location>
        <begin position="932"/>
        <end position="1070"/>
    </location>
</feature>
<dbReference type="Pfam" id="PF17851">
    <property type="entry name" value="GH43_C2"/>
    <property type="match status" value="1"/>
</dbReference>
<dbReference type="FunFam" id="2.60.40.10:FF:000270">
    <property type="entry name" value="Cell surface protein"/>
    <property type="match status" value="1"/>
</dbReference>
<evidence type="ECO:0000259" key="5">
    <source>
        <dbReference type="PROSITE" id="PS51175"/>
    </source>
</evidence>
<dbReference type="InterPro" id="IPR013320">
    <property type="entry name" value="ConA-like_dom_sf"/>
</dbReference>
<dbReference type="InterPro" id="IPR011042">
    <property type="entry name" value="6-blade_b-propeller_TolB-like"/>
</dbReference>
<dbReference type="Proteomes" id="UP000285744">
    <property type="component" value="Unassembled WGS sequence"/>
</dbReference>
<dbReference type="InterPro" id="IPR058094">
    <property type="entry name" value="Ig-like_OmpL47-like"/>
</dbReference>
<dbReference type="InterPro" id="IPR009784">
    <property type="entry name" value="DUF1349"/>
</dbReference>
<keyword evidence="1 3" id="KW-0732">Signal</keyword>
<dbReference type="SMART" id="SM00089">
    <property type="entry name" value="PKD"/>
    <property type="match status" value="2"/>
</dbReference>
<dbReference type="SUPFAM" id="SSF49785">
    <property type="entry name" value="Galactose-binding domain-like"/>
    <property type="match status" value="1"/>
</dbReference>
<dbReference type="Gene3D" id="3.40.50.880">
    <property type="match status" value="1"/>
</dbReference>
<dbReference type="InterPro" id="IPR008979">
    <property type="entry name" value="Galactose-bd-like_sf"/>
</dbReference>
<dbReference type="EMBL" id="RAQQ01000018">
    <property type="protein sequence ID" value="RKF25009.1"/>
    <property type="molecule type" value="Genomic_DNA"/>
</dbReference>
<feature type="chain" id="PRO_5018971746" evidence="3">
    <location>
        <begin position="35"/>
        <end position="1956"/>
    </location>
</feature>
<evidence type="ECO:0000256" key="1">
    <source>
        <dbReference type="ARBA" id="ARBA00022729"/>
    </source>
</evidence>
<dbReference type="GO" id="GO:0005975">
    <property type="term" value="P:carbohydrate metabolic process"/>
    <property type="evidence" value="ECO:0007669"/>
    <property type="project" value="UniProtKB-ARBA"/>
</dbReference>